<dbReference type="Proteomes" id="UP000029409">
    <property type="component" value="Chromosome"/>
</dbReference>
<dbReference type="InterPro" id="IPR018392">
    <property type="entry name" value="LysM"/>
</dbReference>
<dbReference type="SMART" id="SM00257">
    <property type="entry name" value="LysM"/>
    <property type="match status" value="1"/>
</dbReference>
<dbReference type="CDD" id="cd12797">
    <property type="entry name" value="M23_peptidase"/>
    <property type="match status" value="1"/>
</dbReference>
<dbReference type="KEGG" id="pdu:PDUR_27670"/>
<reference evidence="6 7" key="1">
    <citation type="submission" date="2014-08" db="EMBL/GenBank/DDBJ databases">
        <title>Comparative genomics of the Paenibacillus odorifer group.</title>
        <authorList>
            <person name="den Bakker H.C."/>
            <person name="Tsai Y.-C."/>
            <person name="Martin N."/>
            <person name="Korlach J."/>
            <person name="Wiedmann M."/>
        </authorList>
    </citation>
    <scope>NUCLEOTIDE SEQUENCE [LARGE SCALE GENOMIC DNA]</scope>
    <source>
        <strain evidence="6 7">DSM 1735</strain>
    </source>
</reference>
<dbReference type="InterPro" id="IPR011055">
    <property type="entry name" value="Dup_hybrid_motif"/>
</dbReference>
<dbReference type="Gene3D" id="2.20.230.10">
    <property type="entry name" value="Resuscitation-promoting factor rpfb"/>
    <property type="match status" value="1"/>
</dbReference>
<evidence type="ECO:0000313" key="6">
    <source>
        <dbReference type="EMBL" id="AIQ15212.1"/>
    </source>
</evidence>
<feature type="domain" description="LysM" evidence="5">
    <location>
        <begin position="254"/>
        <end position="298"/>
    </location>
</feature>
<dbReference type="PANTHER" id="PTHR21666">
    <property type="entry name" value="PEPTIDASE-RELATED"/>
    <property type="match status" value="1"/>
</dbReference>
<organism evidence="6 7">
    <name type="scientific">Paenibacillus durus</name>
    <name type="common">Paenibacillus azotofixans</name>
    <dbReference type="NCBI Taxonomy" id="44251"/>
    <lineage>
        <taxon>Bacteria</taxon>
        <taxon>Bacillati</taxon>
        <taxon>Bacillota</taxon>
        <taxon>Bacilli</taxon>
        <taxon>Bacillales</taxon>
        <taxon>Paenibacillaceae</taxon>
        <taxon>Paenibacillus</taxon>
    </lineage>
</organism>
<feature type="transmembrane region" description="Helical" evidence="3">
    <location>
        <begin position="46"/>
        <end position="66"/>
    </location>
</feature>
<evidence type="ECO:0000259" key="4">
    <source>
        <dbReference type="PROSITE" id="PS51109"/>
    </source>
</evidence>
<dbReference type="Pfam" id="PF01551">
    <property type="entry name" value="Peptidase_M23"/>
    <property type="match status" value="1"/>
</dbReference>
<accession>A0A089HVT2</accession>
<dbReference type="RefSeq" id="WP_042208895.1">
    <property type="nucleotide sequence ID" value="NZ_CP009288.1"/>
</dbReference>
<dbReference type="PROSITE" id="PS51782">
    <property type="entry name" value="LYSM"/>
    <property type="match status" value="1"/>
</dbReference>
<keyword evidence="3" id="KW-0472">Membrane</keyword>
<keyword evidence="3" id="KW-1133">Transmembrane helix</keyword>
<dbReference type="GO" id="GO:0004222">
    <property type="term" value="F:metalloendopeptidase activity"/>
    <property type="evidence" value="ECO:0007669"/>
    <property type="project" value="TreeGrafter"/>
</dbReference>
<dbReference type="PROSITE" id="PS51109">
    <property type="entry name" value="G5"/>
    <property type="match status" value="1"/>
</dbReference>
<keyword evidence="1" id="KW-0732">Signal</keyword>
<evidence type="ECO:0000256" key="1">
    <source>
        <dbReference type="ARBA" id="ARBA00022729"/>
    </source>
</evidence>
<feature type="region of interest" description="Disordered" evidence="2">
    <location>
        <begin position="1"/>
        <end position="30"/>
    </location>
</feature>
<dbReference type="CDD" id="cd00118">
    <property type="entry name" value="LysM"/>
    <property type="match status" value="1"/>
</dbReference>
<dbReference type="SMART" id="SM01208">
    <property type="entry name" value="G5"/>
    <property type="match status" value="1"/>
</dbReference>
<dbReference type="EMBL" id="CP009288">
    <property type="protein sequence ID" value="AIQ15212.1"/>
    <property type="molecule type" value="Genomic_DNA"/>
</dbReference>
<evidence type="ECO:0000313" key="7">
    <source>
        <dbReference type="Proteomes" id="UP000029409"/>
    </source>
</evidence>
<dbReference type="InterPro" id="IPR016047">
    <property type="entry name" value="M23ase_b-sheet_dom"/>
</dbReference>
<proteinExistence type="predicted"/>
<dbReference type="eggNOG" id="COG0739">
    <property type="taxonomic scope" value="Bacteria"/>
</dbReference>
<dbReference type="AlphaFoldDB" id="A0A089HVT2"/>
<dbReference type="InterPro" id="IPR011098">
    <property type="entry name" value="G5_dom"/>
</dbReference>
<dbReference type="InterPro" id="IPR036779">
    <property type="entry name" value="LysM_dom_sf"/>
</dbReference>
<dbReference type="PANTHER" id="PTHR21666:SF289">
    <property type="entry name" value="L-ALA--D-GLU ENDOPEPTIDASE"/>
    <property type="match status" value="1"/>
</dbReference>
<keyword evidence="7" id="KW-1185">Reference proteome</keyword>
<dbReference type="Gene3D" id="3.10.350.10">
    <property type="entry name" value="LysM domain"/>
    <property type="match status" value="1"/>
</dbReference>
<protein>
    <submittedName>
        <fullName evidence="6">Membrane protein</fullName>
    </submittedName>
</protein>
<name>A0A089HVT2_PAEDU</name>
<dbReference type="InterPro" id="IPR050570">
    <property type="entry name" value="Cell_wall_metabolism_enzyme"/>
</dbReference>
<evidence type="ECO:0000259" key="5">
    <source>
        <dbReference type="PROSITE" id="PS51782"/>
    </source>
</evidence>
<dbReference type="Gene3D" id="2.70.70.10">
    <property type="entry name" value="Glucose Permease (Domain IIA)"/>
    <property type="match status" value="1"/>
</dbReference>
<sequence length="511" mass="55762">MKGLKLIRGLKKQQGEVSMPVTERNDDAGEGMMSAPVVHRSRRRLLLTWLAASAGIALLTVSFIGAHKYYVEANTEGYYRVLLHGNEIGTLSDKERLKVLFEEKRKEYQNKYPDEVMVLQTDGITTEAARGYKPVIDNEGTLDKLDGLLKAYAVGVQLVVDGKAVGIVKDQETAGAVLQGVKAYYISGKKEASDVPQLTKTAAALSAPASSEDKVESADIREQISIEPIKANPNKVLDVQKAVKLLTEGVEAPLVYTVHEGDTISSIATRYGITQQEIFQNNRDVKELTLQIGDELKLTVPQPPVTVVTTEKATEQIVTEPEVIVRTSELLPKGKMKVVRPGQTGLKEMQYRLTKENGEVVMEEWLGQTVLKAPLPEVVYRGTKVAYEASGSFAWPVSGAIISSSFGERWGRLHKGVDLVSGNRTIRAADAGTVTFAGVQSGYGNVVIINHGNGYDTYYGHLSKISVSVGQKLEQGFTIGIMGNTGRSTGTHLHFEIRKSGTAMNPLKYLQ</sequence>
<gene>
    <name evidence="6" type="ORF">PDUR_27670</name>
</gene>
<evidence type="ECO:0000256" key="3">
    <source>
        <dbReference type="SAM" id="Phobius"/>
    </source>
</evidence>
<feature type="domain" description="G5" evidence="4">
    <location>
        <begin position="305"/>
        <end position="385"/>
    </location>
</feature>
<dbReference type="Pfam" id="PF07501">
    <property type="entry name" value="G5"/>
    <property type="match status" value="1"/>
</dbReference>
<keyword evidence="3" id="KW-0812">Transmembrane</keyword>
<evidence type="ECO:0000256" key="2">
    <source>
        <dbReference type="SAM" id="MobiDB-lite"/>
    </source>
</evidence>
<dbReference type="SUPFAM" id="SSF51261">
    <property type="entry name" value="Duplicated hybrid motif"/>
    <property type="match status" value="1"/>
</dbReference>
<dbReference type="STRING" id="44251.PDUR_27670"/>
<dbReference type="Pfam" id="PF01476">
    <property type="entry name" value="LysM"/>
    <property type="match status" value="1"/>
</dbReference>